<gene>
    <name evidence="1" type="ORF">DU484_07775</name>
</gene>
<dbReference type="Pfam" id="PF24452">
    <property type="entry name" value="DUF7568"/>
    <property type="match status" value="1"/>
</dbReference>
<protein>
    <submittedName>
        <fullName evidence="1">Uncharacterized protein</fullName>
    </submittedName>
</protein>
<accession>A0A345EC39</accession>
<organism evidence="1 2">
    <name type="scientific">Haloplanus rubicundus</name>
    <dbReference type="NCBI Taxonomy" id="1547898"/>
    <lineage>
        <taxon>Archaea</taxon>
        <taxon>Methanobacteriati</taxon>
        <taxon>Methanobacteriota</taxon>
        <taxon>Stenosarchaea group</taxon>
        <taxon>Halobacteria</taxon>
        <taxon>Halobacteriales</taxon>
        <taxon>Haloferacaceae</taxon>
        <taxon>Haloplanus</taxon>
    </lineage>
</organism>
<dbReference type="KEGG" id="haq:DU484_07775"/>
<sequence>MSRITNWPRESHTPTLAYRNSEFGERSLLHQAPDSYGSSGAGRSSSILVDNYPTCDEVVCPQ</sequence>
<reference evidence="1 2" key="1">
    <citation type="submission" date="2018-07" db="EMBL/GenBank/DDBJ databases">
        <title>Genome sequences of Haloplanus sp. CBA1112.</title>
        <authorList>
            <person name="Kim Y.B."/>
            <person name="Roh S.W."/>
        </authorList>
    </citation>
    <scope>NUCLEOTIDE SEQUENCE [LARGE SCALE GENOMIC DNA]</scope>
    <source>
        <strain evidence="1 2">CBA1112</strain>
    </source>
</reference>
<proteinExistence type="predicted"/>
<evidence type="ECO:0000313" key="2">
    <source>
        <dbReference type="Proteomes" id="UP000252985"/>
    </source>
</evidence>
<dbReference type="EMBL" id="CP031148">
    <property type="protein sequence ID" value="AXG09761.1"/>
    <property type="molecule type" value="Genomic_DNA"/>
</dbReference>
<dbReference type="AlphaFoldDB" id="A0A345EC39"/>
<dbReference type="Proteomes" id="UP000252985">
    <property type="component" value="Chromosome"/>
</dbReference>
<dbReference type="InterPro" id="IPR055990">
    <property type="entry name" value="DUF7568"/>
</dbReference>
<evidence type="ECO:0000313" key="1">
    <source>
        <dbReference type="EMBL" id="AXG09761.1"/>
    </source>
</evidence>
<name>A0A345EC39_9EURY</name>